<dbReference type="EMBL" id="JBBPDW010000006">
    <property type="protein sequence ID" value="KAK7551704.1"/>
    <property type="molecule type" value="Genomic_DNA"/>
</dbReference>
<protein>
    <submittedName>
        <fullName evidence="2">Uncharacterized protein</fullName>
    </submittedName>
</protein>
<proteinExistence type="predicted"/>
<sequence>MKRKGRVWWSWDSINRRGTLSKNNVVRDFHHAHFCYSLSTGDGQRRIQHRINQDEWQFGKMRLDTLKFLEDMDGNSEAANVRADSRRVTLTLRHITHLIISPRRYHYLPPDGQIRHSQQPNYPISFSRRGARLDRNMAFQNSVRAFLGLRRASTVTRQGSFVEASNLGSHFESTAGSPDSAASVPRHGGWPHFLFPKSQIPSCALDFVWVRNVSPRPWLSVHTPRRRGVDHDGKHDGSEKRNEDSCAPGRYCGTRATSASKKERLGGLVGAAPRLHAGWL</sequence>
<comment type="caution">
    <text evidence="2">The sequence shown here is derived from an EMBL/GenBank/DDBJ whole genome shotgun (WGS) entry which is preliminary data.</text>
</comment>
<accession>A0ABR1MKH1</accession>
<keyword evidence="3" id="KW-1185">Reference proteome</keyword>
<feature type="compositionally biased region" description="Basic and acidic residues" evidence="1">
    <location>
        <begin position="227"/>
        <end position="244"/>
    </location>
</feature>
<gene>
    <name evidence="2" type="ORF">IWX46DRAFT_396455</name>
</gene>
<reference evidence="2 3" key="1">
    <citation type="submission" date="2024-04" db="EMBL/GenBank/DDBJ databases">
        <title>Phyllosticta paracitricarpa is synonymous to the EU quarantine fungus P. citricarpa based on phylogenomic analyses.</title>
        <authorList>
            <consortium name="Lawrence Berkeley National Laboratory"/>
            <person name="Van Ingen-Buijs V.A."/>
            <person name="Van Westerhoven A.C."/>
            <person name="Haridas S."/>
            <person name="Skiadas P."/>
            <person name="Martin F."/>
            <person name="Groenewald J.Z."/>
            <person name="Crous P.W."/>
            <person name="Seidl M.F."/>
        </authorList>
    </citation>
    <scope>NUCLEOTIDE SEQUENCE [LARGE SCALE GENOMIC DNA]</scope>
    <source>
        <strain evidence="2 3">CBS 122670</strain>
    </source>
</reference>
<evidence type="ECO:0000313" key="3">
    <source>
        <dbReference type="Proteomes" id="UP001365128"/>
    </source>
</evidence>
<organism evidence="2 3">
    <name type="scientific">Phyllosticta citricarpa</name>
    <dbReference type="NCBI Taxonomy" id="55181"/>
    <lineage>
        <taxon>Eukaryota</taxon>
        <taxon>Fungi</taxon>
        <taxon>Dikarya</taxon>
        <taxon>Ascomycota</taxon>
        <taxon>Pezizomycotina</taxon>
        <taxon>Dothideomycetes</taxon>
        <taxon>Dothideomycetes incertae sedis</taxon>
        <taxon>Botryosphaeriales</taxon>
        <taxon>Phyllostictaceae</taxon>
        <taxon>Phyllosticta</taxon>
    </lineage>
</organism>
<dbReference type="Proteomes" id="UP001365128">
    <property type="component" value="Unassembled WGS sequence"/>
</dbReference>
<evidence type="ECO:0000256" key="1">
    <source>
        <dbReference type="SAM" id="MobiDB-lite"/>
    </source>
</evidence>
<evidence type="ECO:0000313" key="2">
    <source>
        <dbReference type="EMBL" id="KAK7551704.1"/>
    </source>
</evidence>
<feature type="region of interest" description="Disordered" evidence="1">
    <location>
        <begin position="220"/>
        <end position="249"/>
    </location>
</feature>
<name>A0ABR1MKH1_9PEZI</name>